<feature type="signal peptide" evidence="1">
    <location>
        <begin position="1"/>
        <end position="21"/>
    </location>
</feature>
<sequence>MMCYKSLLAAILVSLTGQTHAQQISTSEAYTSTKNQLTQWLHVQKSLGQNNDLVSSLTLKDKTNLLVAGEIHYQPSGQPCIAYAPHRFYDKHTYDIAITLLGDCQVFLANTVHRNTNAQDGQKSDLGKHRYSVTNAFIESYASTVDKVMIYQIHGFDAKKRRTKQGRSSDVIISQGSRPATAKLQYISQCLKEKLQLTSRVYPLEVTELGGTKNILNQIAPKNSEFFHIELSSTVRTQLMQQPNLMSQFKTCITL</sequence>
<gene>
    <name evidence="2" type="ORF">RC083_06220</name>
</gene>
<reference evidence="2 3" key="1">
    <citation type="submission" date="2023-08" db="EMBL/GenBank/DDBJ databases">
        <title>Pseudoalteromonas haloplanktis LL1 genome.</title>
        <authorList>
            <person name="Wu S."/>
        </authorList>
    </citation>
    <scope>NUCLEOTIDE SEQUENCE [LARGE SCALE GENOMIC DNA]</scope>
    <source>
        <strain evidence="2 3">LL1</strain>
    </source>
</reference>
<feature type="chain" id="PRO_5046431869" evidence="1">
    <location>
        <begin position="22"/>
        <end position="255"/>
    </location>
</feature>
<keyword evidence="1" id="KW-0732">Signal</keyword>
<dbReference type="Proteomes" id="UP001226574">
    <property type="component" value="Unassembled WGS sequence"/>
</dbReference>
<dbReference type="RefSeq" id="WP_016708877.1">
    <property type="nucleotide sequence ID" value="NZ_JAVIFY010000003.1"/>
</dbReference>
<proteinExistence type="predicted"/>
<name>A0ABU1BBN3_PSEHA</name>
<dbReference type="EMBL" id="JAVIFY010000003">
    <property type="protein sequence ID" value="MDQ9091186.1"/>
    <property type="molecule type" value="Genomic_DNA"/>
</dbReference>
<keyword evidence="3" id="KW-1185">Reference proteome</keyword>
<organism evidence="2 3">
    <name type="scientific">Pseudoalteromonas haloplanktis</name>
    <name type="common">Alteromonas haloplanktis</name>
    <dbReference type="NCBI Taxonomy" id="228"/>
    <lineage>
        <taxon>Bacteria</taxon>
        <taxon>Pseudomonadati</taxon>
        <taxon>Pseudomonadota</taxon>
        <taxon>Gammaproteobacteria</taxon>
        <taxon>Alteromonadales</taxon>
        <taxon>Pseudoalteromonadaceae</taxon>
        <taxon>Pseudoalteromonas</taxon>
    </lineage>
</organism>
<protein>
    <submittedName>
        <fullName evidence="2">Uncharacterized protein</fullName>
    </submittedName>
</protein>
<comment type="caution">
    <text evidence="2">The sequence shown here is derived from an EMBL/GenBank/DDBJ whole genome shotgun (WGS) entry which is preliminary data.</text>
</comment>
<evidence type="ECO:0000313" key="3">
    <source>
        <dbReference type="Proteomes" id="UP001226574"/>
    </source>
</evidence>
<accession>A0ABU1BBN3</accession>
<evidence type="ECO:0000256" key="1">
    <source>
        <dbReference type="SAM" id="SignalP"/>
    </source>
</evidence>
<evidence type="ECO:0000313" key="2">
    <source>
        <dbReference type="EMBL" id="MDQ9091186.1"/>
    </source>
</evidence>